<proteinExistence type="predicted"/>
<reference evidence="1 2" key="1">
    <citation type="submission" date="2016-08" db="EMBL/GenBank/DDBJ databases">
        <title>Genome-based comparison of Moorella thermoacetic strains.</title>
        <authorList>
            <person name="Poehlein A."/>
            <person name="Bengelsdorf F.R."/>
            <person name="Esser C."/>
            <person name="Duerre P."/>
            <person name="Daniel R."/>
        </authorList>
    </citation>
    <scope>NUCLEOTIDE SEQUENCE [LARGE SCALE GENOMIC DNA]</scope>
    <source>
        <strain evidence="1 2">DSM 21394</strain>
    </source>
</reference>
<evidence type="ECO:0000313" key="2">
    <source>
        <dbReference type="Proteomes" id="UP000182811"/>
    </source>
</evidence>
<accession>A0A1J5NKT3</accession>
<name>A0A1J5NKT3_NEOTH</name>
<gene>
    <name evidence="1" type="ORF">MOTE_09850</name>
</gene>
<dbReference type="EMBL" id="MDDC01000007">
    <property type="protein sequence ID" value="OIQ59729.1"/>
    <property type="molecule type" value="Genomic_DNA"/>
</dbReference>
<dbReference type="AlphaFoldDB" id="A0A1J5NKT3"/>
<comment type="caution">
    <text evidence="1">The sequence shown here is derived from an EMBL/GenBank/DDBJ whole genome shotgun (WGS) entry which is preliminary data.</text>
</comment>
<organism evidence="1 2">
    <name type="scientific">Neomoorella thermoacetica</name>
    <name type="common">Clostridium thermoaceticum</name>
    <dbReference type="NCBI Taxonomy" id="1525"/>
    <lineage>
        <taxon>Bacteria</taxon>
        <taxon>Bacillati</taxon>
        <taxon>Bacillota</taxon>
        <taxon>Clostridia</taxon>
        <taxon>Neomoorellales</taxon>
        <taxon>Neomoorellaceae</taxon>
        <taxon>Neomoorella</taxon>
    </lineage>
</organism>
<evidence type="ECO:0000313" key="1">
    <source>
        <dbReference type="EMBL" id="OIQ59729.1"/>
    </source>
</evidence>
<dbReference type="Proteomes" id="UP000182811">
    <property type="component" value="Unassembled WGS sequence"/>
</dbReference>
<sequence>MQEVLTLLDLALAALREKKEIFSRLEREPELILTDLFDPSLTHPYYEFPFRAVEHSKELGSPQIDYHQLQEQLADMVANLFAGMDPEIEISLKNKHYYPSPCIIRYHGYPIVEFDFYRHTFTDLLKGYAATLKREAEKAAEREKACKEEYATWAHRCAEPSTMLRNASWWDRLLFFLHKKKFMAAARFKAKTARDDLEWARQEAAGTAARWQDYMKVQPELGRKYEFWERFFREKVDYQFIEN</sequence>
<dbReference type="OrthoDB" id="1726915at2"/>
<protein>
    <submittedName>
        <fullName evidence="1">Uncharacterized protein</fullName>
    </submittedName>
</protein>